<accession>A0A1C7EG43</accession>
<name>A0A1C7EG43_9BACL</name>
<dbReference type="SUPFAM" id="SSF141371">
    <property type="entry name" value="PilZ domain-like"/>
    <property type="match status" value="1"/>
</dbReference>
<gene>
    <name evidence="2" type="ORF">BCM40_04530</name>
</gene>
<evidence type="ECO:0000259" key="1">
    <source>
        <dbReference type="Pfam" id="PF07238"/>
    </source>
</evidence>
<proteinExistence type="predicted"/>
<dbReference type="GO" id="GO:0035438">
    <property type="term" value="F:cyclic-di-GMP binding"/>
    <property type="evidence" value="ECO:0007669"/>
    <property type="project" value="InterPro"/>
</dbReference>
<feature type="domain" description="PilZ" evidence="1">
    <location>
        <begin position="6"/>
        <end position="98"/>
    </location>
</feature>
<organism evidence="2 3">
    <name type="scientific">Planococcus donghaensis</name>
    <dbReference type="NCBI Taxonomy" id="414778"/>
    <lineage>
        <taxon>Bacteria</taxon>
        <taxon>Bacillati</taxon>
        <taxon>Bacillota</taxon>
        <taxon>Bacilli</taxon>
        <taxon>Bacillales</taxon>
        <taxon>Caryophanaceae</taxon>
        <taxon>Planococcus</taxon>
    </lineage>
</organism>
<dbReference type="OrthoDB" id="2354159at2"/>
<dbReference type="RefSeq" id="WP_065525768.1">
    <property type="nucleotide sequence ID" value="NZ_CP016543.2"/>
</dbReference>
<reference evidence="2" key="1">
    <citation type="submission" date="2016-10" db="EMBL/GenBank/DDBJ databases">
        <authorList>
            <person name="See-Too W.S."/>
        </authorList>
    </citation>
    <scope>NUCLEOTIDE SEQUENCE</scope>
    <source>
        <strain evidence="2">DSM 22276</strain>
    </source>
</reference>
<dbReference type="InterPro" id="IPR009875">
    <property type="entry name" value="PilZ_domain"/>
</dbReference>
<dbReference type="EMBL" id="CP016543">
    <property type="protein sequence ID" value="ANU22665.1"/>
    <property type="molecule type" value="Genomic_DNA"/>
</dbReference>
<evidence type="ECO:0000313" key="2">
    <source>
        <dbReference type="EMBL" id="ANU22665.1"/>
    </source>
</evidence>
<dbReference type="KEGG" id="pdg:BCM40_04530"/>
<dbReference type="Proteomes" id="UP000092495">
    <property type="component" value="Chromosome"/>
</dbReference>
<protein>
    <submittedName>
        <fullName evidence="2">PilZ domain-containing protein</fullName>
    </submittedName>
</protein>
<dbReference type="Pfam" id="PF07238">
    <property type="entry name" value="PilZ"/>
    <property type="match status" value="1"/>
</dbReference>
<evidence type="ECO:0000313" key="3">
    <source>
        <dbReference type="Proteomes" id="UP000092495"/>
    </source>
</evidence>
<sequence length="115" mass="13417">MFYKRAESFRYTFGAPPEIKLMVMDSTGNLTIYCLLLDISPKGAKLFSEKELELTTEIVSLKFILNHEKITAEAKIVWKHCYESGWLYGVDFERNPVKELLISTEIRELKEVELH</sequence>
<keyword evidence="3" id="KW-1185">Reference proteome</keyword>
<dbReference type="AlphaFoldDB" id="A0A1C7EG43"/>
<dbReference type="Gene3D" id="2.40.10.220">
    <property type="entry name" value="predicted glycosyltransferase like domains"/>
    <property type="match status" value="1"/>
</dbReference>